<evidence type="ECO:0000259" key="9">
    <source>
        <dbReference type="PROSITE" id="PS50280"/>
    </source>
</evidence>
<comment type="subcellular location">
    <subcellularLocation>
        <location evidence="2">Chromosome</location>
    </subcellularLocation>
    <subcellularLocation>
        <location evidence="1">Nucleus</location>
    </subcellularLocation>
</comment>
<evidence type="ECO:0000256" key="8">
    <source>
        <dbReference type="SAM" id="MobiDB-lite"/>
    </source>
</evidence>
<dbReference type="OMA" id="RRAYCHF"/>
<dbReference type="STRING" id="2903.R1D423"/>
<evidence type="ECO:0000256" key="2">
    <source>
        <dbReference type="ARBA" id="ARBA00004286"/>
    </source>
</evidence>
<dbReference type="HOGENOM" id="CLU_522200_0_0_1"/>
<dbReference type="SMART" id="SM00508">
    <property type="entry name" value="PostSET"/>
    <property type="match status" value="2"/>
</dbReference>
<dbReference type="EnsemblProtists" id="EOD05616">
    <property type="protein sequence ID" value="EOD05616"/>
    <property type="gene ID" value="EMIHUDRAFT_453655"/>
</dbReference>
<dbReference type="PROSITE" id="PS50280">
    <property type="entry name" value="SET"/>
    <property type="match status" value="2"/>
</dbReference>
<dbReference type="InterPro" id="IPR001214">
    <property type="entry name" value="SET_dom"/>
</dbReference>
<dbReference type="GO" id="GO:0008168">
    <property type="term" value="F:methyltransferase activity"/>
    <property type="evidence" value="ECO:0007669"/>
    <property type="project" value="UniProtKB-KW"/>
</dbReference>
<protein>
    <recommendedName>
        <fullName evidence="13">SET domain-containing protein</fullName>
    </recommendedName>
</protein>
<evidence type="ECO:0000256" key="5">
    <source>
        <dbReference type="ARBA" id="ARBA00022679"/>
    </source>
</evidence>
<keyword evidence="12" id="KW-1185">Reference proteome</keyword>
<dbReference type="SUPFAM" id="SSF82199">
    <property type="entry name" value="SET domain"/>
    <property type="match status" value="2"/>
</dbReference>
<evidence type="ECO:0000313" key="11">
    <source>
        <dbReference type="EnsemblProtists" id="EOD05616"/>
    </source>
</evidence>
<dbReference type="InterPro" id="IPR050777">
    <property type="entry name" value="SET2_Histone-Lys_MeTrsfase"/>
</dbReference>
<evidence type="ECO:0000256" key="1">
    <source>
        <dbReference type="ARBA" id="ARBA00004123"/>
    </source>
</evidence>
<dbReference type="RefSeq" id="XP_005758045.1">
    <property type="nucleotide sequence ID" value="XM_005757988.1"/>
</dbReference>
<evidence type="ECO:0000256" key="3">
    <source>
        <dbReference type="ARBA" id="ARBA00022454"/>
    </source>
</evidence>
<dbReference type="GO" id="GO:0005694">
    <property type="term" value="C:chromosome"/>
    <property type="evidence" value="ECO:0007669"/>
    <property type="project" value="UniProtKB-SubCell"/>
</dbReference>
<evidence type="ECO:0000256" key="6">
    <source>
        <dbReference type="ARBA" id="ARBA00022691"/>
    </source>
</evidence>
<evidence type="ECO:0000259" key="10">
    <source>
        <dbReference type="PROSITE" id="PS50868"/>
    </source>
</evidence>
<keyword evidence="3" id="KW-0158">Chromosome</keyword>
<feature type="domain" description="SET" evidence="9">
    <location>
        <begin position="357"/>
        <end position="465"/>
    </location>
</feature>
<sequence>MTPSLSSAASFCDAATARRDLAPWAQELVWQGAVLRMAEEDLAPNGLPYSRLPRSSNEWTGRSLLLASLPADIVGTVHPHIVCRPRSEVGGGLGLFATYGLRKGEVVWAERARAGPDVQATPRTRAWIEALPEKSRRAYCHFMYKTGDDEYQSLAEFNELPIEEYPTVRTVDVSNYMNHSCDPTCWFVDGGAEYNGVMVASRDITPGEEITFDYATSEDSILTPEFDCQCGAACCRSRVSPLDWSLPAVAERYCGHFMPHIAAEGHAEPHPLEWMEPEDVRRTWWLRLDTPSPTGPSLDTPWTDRPPYALEAESSARPDPRALSRLCAERRELLSCAAKGLQLELLNRQAAELRGSPRVDGVEDEGRYVKLGVPLDEGALVLLLPPNLLLWEEEVDDFNTCIQISPSTPHGPRLFSSSLTPHDLDNFLCHSCDPNCDVVVGPDLCVGFVARRPLAAGESLTFDYDSTEDDLTGDRGGFECFCGAPLCRGLILGKLHSPAAGAAKRLGSPLLPPPRDSSPAAP</sequence>
<dbReference type="GO" id="GO:0005634">
    <property type="term" value="C:nucleus"/>
    <property type="evidence" value="ECO:0007669"/>
    <property type="project" value="UniProtKB-SubCell"/>
</dbReference>
<dbReference type="InterPro" id="IPR003616">
    <property type="entry name" value="Post-SET_dom"/>
</dbReference>
<organism evidence="11 12">
    <name type="scientific">Emiliania huxleyi (strain CCMP1516)</name>
    <dbReference type="NCBI Taxonomy" id="280463"/>
    <lineage>
        <taxon>Eukaryota</taxon>
        <taxon>Haptista</taxon>
        <taxon>Haptophyta</taxon>
        <taxon>Prymnesiophyceae</taxon>
        <taxon>Isochrysidales</taxon>
        <taxon>Noelaerhabdaceae</taxon>
        <taxon>Emiliania</taxon>
    </lineage>
</organism>
<reference evidence="12" key="1">
    <citation type="journal article" date="2013" name="Nature">
        <title>Pan genome of the phytoplankton Emiliania underpins its global distribution.</title>
        <authorList>
            <person name="Read B.A."/>
            <person name="Kegel J."/>
            <person name="Klute M.J."/>
            <person name="Kuo A."/>
            <person name="Lefebvre S.C."/>
            <person name="Maumus F."/>
            <person name="Mayer C."/>
            <person name="Miller J."/>
            <person name="Monier A."/>
            <person name="Salamov A."/>
            <person name="Young J."/>
            <person name="Aguilar M."/>
            <person name="Claverie J.M."/>
            <person name="Frickenhaus S."/>
            <person name="Gonzalez K."/>
            <person name="Herman E.K."/>
            <person name="Lin Y.C."/>
            <person name="Napier J."/>
            <person name="Ogata H."/>
            <person name="Sarno A.F."/>
            <person name="Shmutz J."/>
            <person name="Schroeder D."/>
            <person name="de Vargas C."/>
            <person name="Verret F."/>
            <person name="von Dassow P."/>
            <person name="Valentin K."/>
            <person name="Van de Peer Y."/>
            <person name="Wheeler G."/>
            <person name="Dacks J.B."/>
            <person name="Delwiche C.F."/>
            <person name="Dyhrman S.T."/>
            <person name="Glockner G."/>
            <person name="John U."/>
            <person name="Richards T."/>
            <person name="Worden A.Z."/>
            <person name="Zhang X."/>
            <person name="Grigoriev I.V."/>
            <person name="Allen A.E."/>
            <person name="Bidle K."/>
            <person name="Borodovsky M."/>
            <person name="Bowler C."/>
            <person name="Brownlee C."/>
            <person name="Cock J.M."/>
            <person name="Elias M."/>
            <person name="Gladyshev V.N."/>
            <person name="Groth M."/>
            <person name="Guda C."/>
            <person name="Hadaegh A."/>
            <person name="Iglesias-Rodriguez M.D."/>
            <person name="Jenkins J."/>
            <person name="Jones B.M."/>
            <person name="Lawson T."/>
            <person name="Leese F."/>
            <person name="Lindquist E."/>
            <person name="Lobanov A."/>
            <person name="Lomsadze A."/>
            <person name="Malik S.B."/>
            <person name="Marsh M.E."/>
            <person name="Mackinder L."/>
            <person name="Mock T."/>
            <person name="Mueller-Roeber B."/>
            <person name="Pagarete A."/>
            <person name="Parker M."/>
            <person name="Probert I."/>
            <person name="Quesneville H."/>
            <person name="Raines C."/>
            <person name="Rensing S.A."/>
            <person name="Riano-Pachon D.M."/>
            <person name="Richier S."/>
            <person name="Rokitta S."/>
            <person name="Shiraiwa Y."/>
            <person name="Soanes D.M."/>
            <person name="van der Giezen M."/>
            <person name="Wahlund T.M."/>
            <person name="Williams B."/>
            <person name="Wilson W."/>
            <person name="Wolfe G."/>
            <person name="Wurch L.L."/>
        </authorList>
    </citation>
    <scope>NUCLEOTIDE SEQUENCE</scope>
</reference>
<feature type="domain" description="SET" evidence="9">
    <location>
        <begin position="79"/>
        <end position="215"/>
    </location>
</feature>
<keyword evidence="5" id="KW-0808">Transferase</keyword>
<feature type="domain" description="Post-SET" evidence="10">
    <location>
        <begin position="476"/>
        <end position="492"/>
    </location>
</feature>
<proteinExistence type="predicted"/>
<evidence type="ECO:0000256" key="4">
    <source>
        <dbReference type="ARBA" id="ARBA00022603"/>
    </source>
</evidence>
<evidence type="ECO:0008006" key="13">
    <source>
        <dbReference type="Google" id="ProtNLM"/>
    </source>
</evidence>
<feature type="region of interest" description="Disordered" evidence="8">
    <location>
        <begin position="503"/>
        <end position="522"/>
    </location>
</feature>
<evidence type="ECO:0000313" key="12">
    <source>
        <dbReference type="Proteomes" id="UP000013827"/>
    </source>
</evidence>
<dbReference type="Gene3D" id="2.170.270.10">
    <property type="entry name" value="SET domain"/>
    <property type="match status" value="2"/>
</dbReference>
<dbReference type="PANTHER" id="PTHR22884">
    <property type="entry name" value="SET DOMAIN PROTEINS"/>
    <property type="match status" value="1"/>
</dbReference>
<dbReference type="InterPro" id="IPR046341">
    <property type="entry name" value="SET_dom_sf"/>
</dbReference>
<dbReference type="AlphaFoldDB" id="A0A0D3I2Y1"/>
<keyword evidence="7" id="KW-0539">Nucleus</keyword>
<reference evidence="11" key="2">
    <citation type="submission" date="2024-10" db="UniProtKB">
        <authorList>
            <consortium name="EnsemblProtists"/>
        </authorList>
    </citation>
    <scope>IDENTIFICATION</scope>
</reference>
<dbReference type="GeneID" id="17251779"/>
<dbReference type="PROSITE" id="PS50868">
    <property type="entry name" value="POST_SET"/>
    <property type="match status" value="2"/>
</dbReference>
<keyword evidence="4" id="KW-0489">Methyltransferase</keyword>
<dbReference type="PaxDb" id="2903-EOD05616"/>
<dbReference type="GO" id="GO:0032259">
    <property type="term" value="P:methylation"/>
    <property type="evidence" value="ECO:0007669"/>
    <property type="project" value="UniProtKB-KW"/>
</dbReference>
<feature type="compositionally biased region" description="Pro residues" evidence="8">
    <location>
        <begin position="510"/>
        <end position="522"/>
    </location>
</feature>
<dbReference type="Proteomes" id="UP000013827">
    <property type="component" value="Unassembled WGS sequence"/>
</dbReference>
<feature type="domain" description="Post-SET" evidence="10">
    <location>
        <begin position="224"/>
        <end position="240"/>
    </location>
</feature>
<dbReference type="SMART" id="SM00317">
    <property type="entry name" value="SET"/>
    <property type="match status" value="2"/>
</dbReference>
<evidence type="ECO:0000256" key="7">
    <source>
        <dbReference type="ARBA" id="ARBA00023242"/>
    </source>
</evidence>
<accession>A0A0D3I2Y1</accession>
<dbReference type="KEGG" id="ehx:EMIHUDRAFT_453655"/>
<keyword evidence="6" id="KW-0949">S-adenosyl-L-methionine</keyword>
<dbReference type="Pfam" id="PF00856">
    <property type="entry name" value="SET"/>
    <property type="match status" value="2"/>
</dbReference>
<name>A0A0D3I2Y1_EMIH1</name>